<gene>
    <name evidence="1" type="ordered locus">Sked_02990</name>
</gene>
<accession>D1BJL2</accession>
<organism evidence="1 2">
    <name type="scientific">Sanguibacter keddieii (strain ATCC 51767 / DSM 10542 / NCFB 3025 / ST-74)</name>
    <dbReference type="NCBI Taxonomy" id="446469"/>
    <lineage>
        <taxon>Bacteria</taxon>
        <taxon>Bacillati</taxon>
        <taxon>Actinomycetota</taxon>
        <taxon>Actinomycetes</taxon>
        <taxon>Micrococcales</taxon>
        <taxon>Sanguibacteraceae</taxon>
        <taxon>Sanguibacter</taxon>
    </lineage>
</organism>
<protein>
    <submittedName>
        <fullName evidence="1">Uncharacterized protein</fullName>
    </submittedName>
</protein>
<dbReference type="RefSeq" id="WP_012865337.1">
    <property type="nucleotide sequence ID" value="NC_013521.1"/>
</dbReference>
<dbReference type="OrthoDB" id="4318869at2"/>
<reference evidence="1 2" key="1">
    <citation type="journal article" date="2009" name="Stand. Genomic Sci.">
        <title>Complete genome sequence of Sanguibacter keddieii type strain (ST-74).</title>
        <authorList>
            <person name="Ivanova N."/>
            <person name="Sikorski J."/>
            <person name="Sims D."/>
            <person name="Brettin T."/>
            <person name="Detter J.C."/>
            <person name="Han C."/>
            <person name="Lapidus A."/>
            <person name="Copeland A."/>
            <person name="Glavina Del Rio T."/>
            <person name="Nolan M."/>
            <person name="Chen F."/>
            <person name="Lucas S."/>
            <person name="Tice H."/>
            <person name="Cheng J.F."/>
            <person name="Bruce D."/>
            <person name="Goodwin L."/>
            <person name="Pitluck S."/>
            <person name="Pati A."/>
            <person name="Mavromatis K."/>
            <person name="Chen A."/>
            <person name="Palaniappan K."/>
            <person name="D'haeseleer P."/>
            <person name="Chain P."/>
            <person name="Bristow J."/>
            <person name="Eisen J.A."/>
            <person name="Markowitz V."/>
            <person name="Hugenholtz P."/>
            <person name="Goker M."/>
            <person name="Pukall R."/>
            <person name="Klenk H.P."/>
            <person name="Kyrpides N.C."/>
        </authorList>
    </citation>
    <scope>NUCLEOTIDE SEQUENCE [LARGE SCALE GENOMIC DNA]</scope>
    <source>
        <strain evidence="2">ATCC 51767 / DSM 10542 / NCFB 3025 / ST-74</strain>
    </source>
</reference>
<dbReference type="EMBL" id="CP001819">
    <property type="protein sequence ID" value="ACZ20268.1"/>
    <property type="molecule type" value="Genomic_DNA"/>
</dbReference>
<dbReference type="KEGG" id="ske:Sked_02990"/>
<evidence type="ECO:0000313" key="1">
    <source>
        <dbReference type="EMBL" id="ACZ20268.1"/>
    </source>
</evidence>
<dbReference type="AlphaFoldDB" id="D1BJL2"/>
<dbReference type="STRING" id="446469.Sked_02990"/>
<name>D1BJL2_SANKS</name>
<proteinExistence type="predicted"/>
<evidence type="ECO:0000313" key="2">
    <source>
        <dbReference type="Proteomes" id="UP000000322"/>
    </source>
</evidence>
<dbReference type="HOGENOM" id="CLU_598235_0_0_11"/>
<keyword evidence="2" id="KW-1185">Reference proteome</keyword>
<sequence>MNQRPSLGVELDSGRAWIGVDQQVGHGSGDALFALTDEQYATALAGEVLGDDFVMECWRGEHDDLLLHYPGGRTFRPERWSFARTRRLPDPCRGEVWWHLDALSEPSDSTSVETSRRLAAGTAVVEADDDGVRTLTFALVGDGAYPRPDALIGGLSAGSTREQARTILGAPVDAATDTFQIEGYPVRLGFDDDGLVEVALERNAPVPPPGGQLGVLLAAVGEPEAGPAFQAAAALAGNAHRRWAGSSGFPRRLLTFDGGVEMQVQDDLVLSVRVILSPEAGDSSYRHVDDLVPGATPPFTRDSLREALGQPLATSGRTDLCRYGHLDLVVEHGVVGKHGVLSEHSGEVPTSITAVLGAVTVSHGINRWRSGEFTTFLDVLGRPSSNALVAQVSALPGVRVRLSKGDVASVEIGTSKHAAERFEAFVDGMPGVPMIADIAFSRPETFGDRDYVWEFEQGWIHARTSVGTRVTSITVAEGAPAGFLV</sequence>
<dbReference type="Proteomes" id="UP000000322">
    <property type="component" value="Chromosome"/>
</dbReference>
<dbReference type="eggNOG" id="ENOG5033PZ0">
    <property type="taxonomic scope" value="Bacteria"/>
</dbReference>